<keyword evidence="1" id="KW-0812">Transmembrane</keyword>
<dbReference type="RefSeq" id="WP_189127877.1">
    <property type="nucleotide sequence ID" value="NZ_BMNH01000028.1"/>
</dbReference>
<name>A0A917ZA34_9ACTN</name>
<comment type="caution">
    <text evidence="2">The sequence shown here is derived from an EMBL/GenBank/DDBJ whole genome shotgun (WGS) entry which is preliminary data.</text>
</comment>
<keyword evidence="1" id="KW-0472">Membrane</keyword>
<feature type="transmembrane region" description="Helical" evidence="1">
    <location>
        <begin position="38"/>
        <end position="55"/>
    </location>
</feature>
<reference evidence="2" key="2">
    <citation type="submission" date="2020-09" db="EMBL/GenBank/DDBJ databases">
        <authorList>
            <person name="Sun Q."/>
            <person name="Zhou Y."/>
        </authorList>
    </citation>
    <scope>NUCLEOTIDE SEQUENCE</scope>
    <source>
        <strain evidence="2">CGMCC 4.7368</strain>
    </source>
</reference>
<evidence type="ECO:0000313" key="3">
    <source>
        <dbReference type="Proteomes" id="UP000646523"/>
    </source>
</evidence>
<keyword evidence="1" id="KW-1133">Transmembrane helix</keyword>
<proteinExistence type="predicted"/>
<protein>
    <submittedName>
        <fullName evidence="2">Uncharacterized protein</fullName>
    </submittedName>
</protein>
<dbReference type="EMBL" id="BMNH01000028">
    <property type="protein sequence ID" value="GGO79310.1"/>
    <property type="molecule type" value="Genomic_DNA"/>
</dbReference>
<accession>A0A917ZA34</accession>
<keyword evidence="3" id="KW-1185">Reference proteome</keyword>
<dbReference type="Proteomes" id="UP000646523">
    <property type="component" value="Unassembled WGS sequence"/>
</dbReference>
<dbReference type="AlphaFoldDB" id="A0A917ZA34"/>
<organism evidence="2 3">
    <name type="scientific">Nonomuraea cavernae</name>
    <dbReference type="NCBI Taxonomy" id="2045107"/>
    <lineage>
        <taxon>Bacteria</taxon>
        <taxon>Bacillati</taxon>
        <taxon>Actinomycetota</taxon>
        <taxon>Actinomycetes</taxon>
        <taxon>Streptosporangiales</taxon>
        <taxon>Streptosporangiaceae</taxon>
        <taxon>Nonomuraea</taxon>
    </lineage>
</organism>
<evidence type="ECO:0000256" key="1">
    <source>
        <dbReference type="SAM" id="Phobius"/>
    </source>
</evidence>
<sequence>MRTTTTASLRLLAPGLALIVAGEAAVLAARALGAGTTGFTWLVAALVAGFSLSGSV</sequence>
<reference evidence="2" key="1">
    <citation type="journal article" date="2014" name="Int. J. Syst. Evol. Microbiol.">
        <title>Complete genome sequence of Corynebacterium casei LMG S-19264T (=DSM 44701T), isolated from a smear-ripened cheese.</title>
        <authorList>
            <consortium name="US DOE Joint Genome Institute (JGI-PGF)"/>
            <person name="Walter F."/>
            <person name="Albersmeier A."/>
            <person name="Kalinowski J."/>
            <person name="Ruckert C."/>
        </authorList>
    </citation>
    <scope>NUCLEOTIDE SEQUENCE</scope>
    <source>
        <strain evidence="2">CGMCC 4.7368</strain>
    </source>
</reference>
<evidence type="ECO:0000313" key="2">
    <source>
        <dbReference type="EMBL" id="GGO79310.1"/>
    </source>
</evidence>
<gene>
    <name evidence="2" type="ORF">GCM10012289_63310</name>
</gene>